<evidence type="ECO:0000256" key="3">
    <source>
        <dbReference type="ARBA" id="ARBA00022630"/>
    </source>
</evidence>
<feature type="compositionally biased region" description="Low complexity" evidence="6">
    <location>
        <begin position="1"/>
        <end position="24"/>
    </location>
</feature>
<organism evidence="8 9">
    <name type="scientific">Rhizoctonia solani</name>
    <dbReference type="NCBI Taxonomy" id="456999"/>
    <lineage>
        <taxon>Eukaryota</taxon>
        <taxon>Fungi</taxon>
        <taxon>Dikarya</taxon>
        <taxon>Basidiomycota</taxon>
        <taxon>Agaricomycotina</taxon>
        <taxon>Agaricomycetes</taxon>
        <taxon>Cantharellales</taxon>
        <taxon>Ceratobasidiaceae</taxon>
        <taxon>Rhizoctonia</taxon>
    </lineage>
</organism>
<sequence>MSSPTTIPSPAASTKPSSPASRSPQRTPRGAAAVLTEVNATASETIVHDYAHMPGRYPSSVDTHPTTQDSMDDVGGVGALTIGDNYSPLTSSIPRVDESPTTSFHKYGTDSFVSTDSAPPARTRRPSEIVASRQMSAPKALEHGSLYRGPRTPKRIIVCCDGTWQDGIIQRQTWMYSNVLKLARCINHEDIRYDPPIHQIVFYQAGIGSEQNIYSRYVDGTTGASLAEKVQEAYAFIAHNYSPGDEYQGFFVRVFTRRIYRSNGVWVHFNAEKNAAAVAWPATPEDVVQILAFAQGKAPYAAQKRLHVAVKGGGHTPSGASSSDGGLVIDLQPKMGSVRVNTAEKLAYVGGGALWQDVDAATVPHGLASVAGTVGHTGVGGLTLGGGFGWLSSIHGLVIDNLVQATVVTSSGAVFAASESENPDLFWAIRGGGGNFGVVTEFVLKVHPQNPEVFLSTLTFLPESLNKLIPEVNTWLSERTTSEVVYVVFAHPPGAKPVILLQFVYTGEPEAGRQKFERFTKLGAIDTQTAVIPYIKLNHLNDHIAGHGVYRMLQGNFVPDIPGGLPVPFVSSLFTAWIKFIADYPSAAASVVALELHDHKKICSISPDATAYVHRHPTYNTMFIITWMDPSFTEHARRATLDLNQAFTLARKEHFPADLVDQGGYTNYMDEESRSHKMEFTQLRFGQNYSRLMELKHKYDPSNVFGRWFVPPQVTSGENNW</sequence>
<evidence type="ECO:0000259" key="7">
    <source>
        <dbReference type="PROSITE" id="PS51387"/>
    </source>
</evidence>
<feature type="compositionally biased region" description="Polar residues" evidence="6">
    <location>
        <begin position="91"/>
        <end position="104"/>
    </location>
</feature>
<dbReference type="Pfam" id="PF09994">
    <property type="entry name" value="T6SS_Tle1-like_cat"/>
    <property type="match status" value="1"/>
</dbReference>
<comment type="caution">
    <text evidence="8">The sequence shown here is derived from an EMBL/GenBank/DDBJ whole genome shotgun (WGS) entry which is preliminary data.</text>
</comment>
<keyword evidence="3" id="KW-0285">Flavoprotein</keyword>
<comment type="cofactor">
    <cofactor evidence="1">
        <name>FAD</name>
        <dbReference type="ChEBI" id="CHEBI:57692"/>
    </cofactor>
</comment>
<dbReference type="PANTHER" id="PTHR42973:SF39">
    <property type="entry name" value="FAD-BINDING PCMH-TYPE DOMAIN-CONTAINING PROTEIN"/>
    <property type="match status" value="1"/>
</dbReference>
<reference evidence="8" key="1">
    <citation type="submission" date="2021-01" db="EMBL/GenBank/DDBJ databases">
        <authorList>
            <person name="Kaushik A."/>
        </authorList>
    </citation>
    <scope>NUCLEOTIDE SEQUENCE</scope>
    <source>
        <strain evidence="8">AG5</strain>
    </source>
</reference>
<proteinExistence type="inferred from homology"/>
<feature type="region of interest" description="Disordered" evidence="6">
    <location>
        <begin position="91"/>
        <end position="135"/>
    </location>
</feature>
<dbReference type="Gene3D" id="3.30.465.10">
    <property type="match status" value="1"/>
</dbReference>
<dbReference type="InterPro" id="IPR016166">
    <property type="entry name" value="FAD-bd_PCMH"/>
</dbReference>
<evidence type="ECO:0000313" key="9">
    <source>
        <dbReference type="Proteomes" id="UP000663827"/>
    </source>
</evidence>
<protein>
    <recommendedName>
        <fullName evidence="7">FAD-binding PCMH-type domain-containing protein</fullName>
    </recommendedName>
</protein>
<dbReference type="InterPro" id="IPR018712">
    <property type="entry name" value="Tle1-like_cat"/>
</dbReference>
<dbReference type="InterPro" id="IPR016169">
    <property type="entry name" value="FAD-bd_PCMH_sub2"/>
</dbReference>
<evidence type="ECO:0000256" key="2">
    <source>
        <dbReference type="ARBA" id="ARBA00005466"/>
    </source>
</evidence>
<evidence type="ECO:0000256" key="5">
    <source>
        <dbReference type="ARBA" id="ARBA00023002"/>
    </source>
</evidence>
<dbReference type="EMBL" id="CAJNJQ010001791">
    <property type="protein sequence ID" value="CAE7150140.1"/>
    <property type="molecule type" value="Genomic_DNA"/>
</dbReference>
<dbReference type="InterPro" id="IPR016167">
    <property type="entry name" value="FAD-bd_PCMH_sub1"/>
</dbReference>
<name>A0A8H3E2N3_9AGAM</name>
<dbReference type="Pfam" id="PF01565">
    <property type="entry name" value="FAD_binding_4"/>
    <property type="match status" value="1"/>
</dbReference>
<evidence type="ECO:0000313" key="8">
    <source>
        <dbReference type="EMBL" id="CAE7150140.1"/>
    </source>
</evidence>
<evidence type="ECO:0000256" key="1">
    <source>
        <dbReference type="ARBA" id="ARBA00001974"/>
    </source>
</evidence>
<dbReference type="Pfam" id="PF08031">
    <property type="entry name" value="BBE"/>
    <property type="match status" value="1"/>
</dbReference>
<dbReference type="SUPFAM" id="SSF56176">
    <property type="entry name" value="FAD-binding/transporter-associated domain-like"/>
    <property type="match status" value="1"/>
</dbReference>
<comment type="similarity">
    <text evidence="2">Belongs to the oxygen-dependent FAD-linked oxidoreductase family.</text>
</comment>
<keyword evidence="4" id="KW-0274">FAD</keyword>
<evidence type="ECO:0000256" key="6">
    <source>
        <dbReference type="SAM" id="MobiDB-lite"/>
    </source>
</evidence>
<dbReference type="InterPro" id="IPR012951">
    <property type="entry name" value="BBE"/>
</dbReference>
<accession>A0A8H3E2N3</accession>
<feature type="region of interest" description="Disordered" evidence="6">
    <location>
        <begin position="1"/>
        <end position="30"/>
    </location>
</feature>
<gene>
    <name evidence="8" type="ORF">RDB_LOCUS87483</name>
</gene>
<dbReference type="PANTHER" id="PTHR42973">
    <property type="entry name" value="BINDING OXIDOREDUCTASE, PUTATIVE (AFU_ORTHOLOGUE AFUA_1G17690)-RELATED"/>
    <property type="match status" value="1"/>
</dbReference>
<dbReference type="InterPro" id="IPR006094">
    <property type="entry name" value="Oxid_FAD_bind_N"/>
</dbReference>
<dbReference type="Proteomes" id="UP000663827">
    <property type="component" value="Unassembled WGS sequence"/>
</dbReference>
<keyword evidence="5" id="KW-0560">Oxidoreductase</keyword>
<dbReference type="Gene3D" id="3.30.43.10">
    <property type="entry name" value="Uridine Diphospho-n-acetylenolpyruvylglucosamine Reductase, domain 2"/>
    <property type="match status" value="1"/>
</dbReference>
<evidence type="ECO:0000256" key="4">
    <source>
        <dbReference type="ARBA" id="ARBA00022827"/>
    </source>
</evidence>
<dbReference type="InterPro" id="IPR036318">
    <property type="entry name" value="FAD-bd_PCMH-like_sf"/>
</dbReference>
<dbReference type="AlphaFoldDB" id="A0A8H3E2N3"/>
<dbReference type="GO" id="GO:0016491">
    <property type="term" value="F:oxidoreductase activity"/>
    <property type="evidence" value="ECO:0007669"/>
    <property type="project" value="UniProtKB-KW"/>
</dbReference>
<dbReference type="GO" id="GO:0071949">
    <property type="term" value="F:FAD binding"/>
    <property type="evidence" value="ECO:0007669"/>
    <property type="project" value="InterPro"/>
</dbReference>
<dbReference type="InterPro" id="IPR050416">
    <property type="entry name" value="FAD-linked_Oxidoreductase"/>
</dbReference>
<feature type="domain" description="FAD-binding PCMH-type" evidence="7">
    <location>
        <begin position="271"/>
        <end position="449"/>
    </location>
</feature>
<dbReference type="PROSITE" id="PS51387">
    <property type="entry name" value="FAD_PCMH"/>
    <property type="match status" value="1"/>
</dbReference>
<dbReference type="Gene3D" id="3.40.462.20">
    <property type="match status" value="1"/>
</dbReference>